<comment type="similarity">
    <text evidence="1">Belongs to the ABC transporter superfamily.</text>
</comment>
<dbReference type="InterPro" id="IPR027417">
    <property type="entry name" value="P-loop_NTPase"/>
</dbReference>
<feature type="domain" description="ABC transporter" evidence="6">
    <location>
        <begin position="309"/>
        <end position="514"/>
    </location>
</feature>
<dbReference type="PATRIC" id="fig|1097667.3.peg.8"/>
<dbReference type="InterPro" id="IPR025662">
    <property type="entry name" value="Sigma_54_int_dom_ATP-bd_1"/>
</dbReference>
<gene>
    <name evidence="7" type="ORF">PAI11_00080</name>
</gene>
<accession>H0DZQ3</accession>
<dbReference type="Gene3D" id="3.40.50.300">
    <property type="entry name" value="P-loop containing nucleotide triphosphate hydrolases"/>
    <property type="match status" value="3"/>
</dbReference>
<keyword evidence="2" id="KW-0813">Transport</keyword>
<dbReference type="Proteomes" id="UP000005143">
    <property type="component" value="Unassembled WGS sequence"/>
</dbReference>
<organism evidence="7 8">
    <name type="scientific">Patulibacter medicamentivorans</name>
    <dbReference type="NCBI Taxonomy" id="1097667"/>
    <lineage>
        <taxon>Bacteria</taxon>
        <taxon>Bacillati</taxon>
        <taxon>Actinomycetota</taxon>
        <taxon>Thermoleophilia</taxon>
        <taxon>Solirubrobacterales</taxon>
        <taxon>Patulibacteraceae</taxon>
        <taxon>Patulibacter</taxon>
    </lineage>
</organism>
<dbReference type="GO" id="GO:0005524">
    <property type="term" value="F:ATP binding"/>
    <property type="evidence" value="ECO:0007669"/>
    <property type="project" value="UniProtKB-KW"/>
</dbReference>
<evidence type="ECO:0000313" key="8">
    <source>
        <dbReference type="Proteomes" id="UP000005143"/>
    </source>
</evidence>
<dbReference type="PROSITE" id="PS00675">
    <property type="entry name" value="SIGMA54_INTERACT_1"/>
    <property type="match status" value="1"/>
</dbReference>
<dbReference type="SMART" id="SM00382">
    <property type="entry name" value="AAA"/>
    <property type="match status" value="2"/>
</dbReference>
<dbReference type="PANTHER" id="PTHR43553">
    <property type="entry name" value="HEAVY METAL TRANSPORTER"/>
    <property type="match status" value="1"/>
</dbReference>
<feature type="region of interest" description="Disordered" evidence="5">
    <location>
        <begin position="270"/>
        <end position="308"/>
    </location>
</feature>
<evidence type="ECO:0000256" key="2">
    <source>
        <dbReference type="ARBA" id="ARBA00022448"/>
    </source>
</evidence>
<dbReference type="OrthoDB" id="501320at2"/>
<dbReference type="InterPro" id="IPR003593">
    <property type="entry name" value="AAA+_ATPase"/>
</dbReference>
<reference evidence="7 8" key="1">
    <citation type="journal article" date="2013" name="Biodegradation">
        <title>Quantitative proteomic analysis of ibuprofen-degrading Patulibacter sp. strain I11.</title>
        <authorList>
            <person name="Almeida B."/>
            <person name="Kjeldal H."/>
            <person name="Lolas I."/>
            <person name="Knudsen A.D."/>
            <person name="Carvalho G."/>
            <person name="Nielsen K.L."/>
            <person name="Barreto Crespo M.T."/>
            <person name="Stensballe A."/>
            <person name="Nielsen J.L."/>
        </authorList>
    </citation>
    <scope>NUCLEOTIDE SEQUENCE [LARGE SCALE GENOMIC DNA]</scope>
    <source>
        <strain evidence="7 8">I11</strain>
    </source>
</reference>
<dbReference type="InterPro" id="IPR015856">
    <property type="entry name" value="ABC_transpr_CbiO/EcfA_su"/>
</dbReference>
<dbReference type="PROSITE" id="PS50893">
    <property type="entry name" value="ABC_TRANSPORTER_2"/>
    <property type="match status" value="2"/>
</dbReference>
<proteinExistence type="inferred from homology"/>
<evidence type="ECO:0000256" key="3">
    <source>
        <dbReference type="ARBA" id="ARBA00022741"/>
    </source>
</evidence>
<dbReference type="PROSITE" id="PS00211">
    <property type="entry name" value="ABC_TRANSPORTER_1"/>
    <property type="match status" value="2"/>
</dbReference>
<keyword evidence="3" id="KW-0547">Nucleotide-binding</keyword>
<dbReference type="CDD" id="cd03225">
    <property type="entry name" value="ABC_cobalt_CbiO_domain1"/>
    <property type="match status" value="2"/>
</dbReference>
<dbReference type="InterPro" id="IPR003439">
    <property type="entry name" value="ABC_transporter-like_ATP-bd"/>
</dbReference>
<sequence length="541" mass="56497">MSPALELEAVSYAHPGGGLALDGVSLRIDPGQLVVLAGDSGSGKSTLLHAACGLAPHTLGGTLAGHVRVFGRDTRREGPAALAAVCGTVLQDPETQVVLNSVRAELALPLELRGGDAVEVARGVEEVALALGIERLLDRATHELSGGELQRVALAAALAPGVGLLLLDEPTAQLDPVAGDELVWLLRRLNEEHGTAVVLAEHRLDRCLHHADRVIALRHGRLACDATPDEFLEWAADAEPGLLPPAARLFAGAGLRPLPVGVRDARRTLGNAGQSAEHRHDGNGDRSATPARAPRWRRRGSAGNPPPAVAVRGLWREPAAGPAALRGIDLELRAGERVALMGRNGAGKSTLLRVLAGLDAASRGRVATTGRVGLLTQRPRDYLLHDRVGDETSPEALELVGMADLADRHPLDLSGGQRQRLALGVVLGGGDRPALIALDEPTRGMDAAARRALLTQLDRLASEGTAVLVATHDVEFAAELAERVLLLADGRLIADGPAGSMLSGGWYFGTQTARIVGRPGILTPEQGAALLRDRDPIEAGA</sequence>
<keyword evidence="8" id="KW-1185">Reference proteome</keyword>
<comment type="caution">
    <text evidence="7">The sequence shown here is derived from an EMBL/GenBank/DDBJ whole genome shotgun (WGS) entry which is preliminary data.</text>
</comment>
<dbReference type="GO" id="GO:0042626">
    <property type="term" value="F:ATPase-coupled transmembrane transporter activity"/>
    <property type="evidence" value="ECO:0007669"/>
    <property type="project" value="TreeGrafter"/>
</dbReference>
<dbReference type="InterPro" id="IPR017871">
    <property type="entry name" value="ABC_transporter-like_CS"/>
</dbReference>
<name>H0DZQ3_9ACTN</name>
<dbReference type="Pfam" id="PF00005">
    <property type="entry name" value="ABC_tran"/>
    <property type="match status" value="2"/>
</dbReference>
<feature type="domain" description="ABC transporter" evidence="6">
    <location>
        <begin position="5"/>
        <end position="244"/>
    </location>
</feature>
<keyword evidence="4" id="KW-0067">ATP-binding</keyword>
<dbReference type="GO" id="GO:0016887">
    <property type="term" value="F:ATP hydrolysis activity"/>
    <property type="evidence" value="ECO:0007669"/>
    <property type="project" value="InterPro"/>
</dbReference>
<dbReference type="GO" id="GO:0043190">
    <property type="term" value="C:ATP-binding cassette (ABC) transporter complex"/>
    <property type="evidence" value="ECO:0007669"/>
    <property type="project" value="TreeGrafter"/>
</dbReference>
<evidence type="ECO:0000259" key="6">
    <source>
        <dbReference type="PROSITE" id="PS50893"/>
    </source>
</evidence>
<dbReference type="InterPro" id="IPR050095">
    <property type="entry name" value="ECF_ABC_transporter_ATP-bd"/>
</dbReference>
<evidence type="ECO:0000256" key="5">
    <source>
        <dbReference type="SAM" id="MobiDB-lite"/>
    </source>
</evidence>
<evidence type="ECO:0000313" key="7">
    <source>
        <dbReference type="EMBL" id="EHN13007.1"/>
    </source>
</evidence>
<dbReference type="AlphaFoldDB" id="H0DZQ3"/>
<dbReference type="RefSeq" id="WP_007569531.1">
    <property type="nucleotide sequence ID" value="NZ_AGUD01000003.1"/>
</dbReference>
<protein>
    <submittedName>
        <fullName evidence="7">Duplicated ATPase component CbrU of energizing module of predicted cobalamin ECF transporter</fullName>
    </submittedName>
</protein>
<dbReference type="EMBL" id="AGUD01000003">
    <property type="protein sequence ID" value="EHN13007.1"/>
    <property type="molecule type" value="Genomic_DNA"/>
</dbReference>
<evidence type="ECO:0000256" key="4">
    <source>
        <dbReference type="ARBA" id="ARBA00022840"/>
    </source>
</evidence>
<evidence type="ECO:0000256" key="1">
    <source>
        <dbReference type="ARBA" id="ARBA00005417"/>
    </source>
</evidence>
<dbReference type="SUPFAM" id="SSF52540">
    <property type="entry name" value="P-loop containing nucleoside triphosphate hydrolases"/>
    <property type="match status" value="2"/>
</dbReference>